<dbReference type="InterPro" id="IPR011576">
    <property type="entry name" value="Pyridox_Oxase_N"/>
</dbReference>
<protein>
    <submittedName>
        <fullName evidence="3">PPOX class F420-dependent oxidoreductase</fullName>
    </submittedName>
</protein>
<keyword evidence="1" id="KW-0560">Oxidoreductase</keyword>
<dbReference type="PANTHER" id="PTHR35176">
    <property type="entry name" value="HEME OXYGENASE HI_0854-RELATED"/>
    <property type="match status" value="1"/>
</dbReference>
<name>A0A402A9V3_9CHLR</name>
<dbReference type="GO" id="GO:0070967">
    <property type="term" value="F:coenzyme F420 binding"/>
    <property type="evidence" value="ECO:0007669"/>
    <property type="project" value="TreeGrafter"/>
</dbReference>
<dbReference type="SUPFAM" id="SSF50475">
    <property type="entry name" value="FMN-binding split barrel"/>
    <property type="match status" value="1"/>
</dbReference>
<dbReference type="AlphaFoldDB" id="A0A402A9V3"/>
<sequence>MSLQEELTTDSFAYLYRHPFINFTTFRKDGTAVPTTVWFANEGGKLFITTQKGAGKVKRIRNNPRVTLTPSDRMGQVVEATTVQGNAHEIIDAEGRVQARALLRQKYGVQFDQIAGEETEKTTYIVVEPVL</sequence>
<dbReference type="PANTHER" id="PTHR35176:SF11">
    <property type="entry name" value="PYRIDOXAMINE 5'-PHOSPHATE OXIDASE FAMILY PROTEIN"/>
    <property type="match status" value="1"/>
</dbReference>
<dbReference type="InterPro" id="IPR052019">
    <property type="entry name" value="F420H2_bilvrd_red/Heme_oxyg"/>
</dbReference>
<dbReference type="InterPro" id="IPR019965">
    <property type="entry name" value="PPOX_F420-dep_Rv2061_put"/>
</dbReference>
<dbReference type="Gene3D" id="2.30.110.10">
    <property type="entry name" value="Electron Transport, Fmn-binding Protein, Chain A"/>
    <property type="match status" value="1"/>
</dbReference>
<dbReference type="Pfam" id="PF01243">
    <property type="entry name" value="PNPOx_N"/>
    <property type="match status" value="1"/>
</dbReference>
<dbReference type="Proteomes" id="UP000287352">
    <property type="component" value="Unassembled WGS sequence"/>
</dbReference>
<gene>
    <name evidence="3" type="ORF">KTT_57790</name>
</gene>
<evidence type="ECO:0000256" key="1">
    <source>
        <dbReference type="ARBA" id="ARBA00023002"/>
    </source>
</evidence>
<reference evidence="4" key="1">
    <citation type="submission" date="2018-12" db="EMBL/GenBank/DDBJ databases">
        <title>Tengunoibacter tsumagoiensis gen. nov., sp. nov., Dictyobacter kobayashii sp. nov., D. alpinus sp. nov., and D. joshuensis sp. nov. and description of Dictyobacteraceae fam. nov. within the order Ktedonobacterales isolated from Tengu-no-mugimeshi.</title>
        <authorList>
            <person name="Wang C.M."/>
            <person name="Zheng Y."/>
            <person name="Sakai Y."/>
            <person name="Toyoda A."/>
            <person name="Minakuchi Y."/>
            <person name="Abe K."/>
            <person name="Yokota A."/>
            <person name="Yabe S."/>
        </authorList>
    </citation>
    <scope>NUCLEOTIDE SEQUENCE [LARGE SCALE GENOMIC DNA]</scope>
    <source>
        <strain evidence="4">Uno3</strain>
    </source>
</reference>
<dbReference type="GO" id="GO:0016627">
    <property type="term" value="F:oxidoreductase activity, acting on the CH-CH group of donors"/>
    <property type="evidence" value="ECO:0007669"/>
    <property type="project" value="TreeGrafter"/>
</dbReference>
<organism evidence="3 4">
    <name type="scientific">Tengunoibacter tsumagoiensis</name>
    <dbReference type="NCBI Taxonomy" id="2014871"/>
    <lineage>
        <taxon>Bacteria</taxon>
        <taxon>Bacillati</taxon>
        <taxon>Chloroflexota</taxon>
        <taxon>Ktedonobacteria</taxon>
        <taxon>Ktedonobacterales</taxon>
        <taxon>Dictyobacteraceae</taxon>
        <taxon>Tengunoibacter</taxon>
    </lineage>
</organism>
<evidence type="ECO:0000259" key="2">
    <source>
        <dbReference type="Pfam" id="PF01243"/>
    </source>
</evidence>
<evidence type="ECO:0000313" key="3">
    <source>
        <dbReference type="EMBL" id="GCE15920.1"/>
    </source>
</evidence>
<dbReference type="NCBIfam" id="TIGR03666">
    <property type="entry name" value="Rv2061_F420"/>
    <property type="match status" value="1"/>
</dbReference>
<proteinExistence type="predicted"/>
<dbReference type="GO" id="GO:0005829">
    <property type="term" value="C:cytosol"/>
    <property type="evidence" value="ECO:0007669"/>
    <property type="project" value="TreeGrafter"/>
</dbReference>
<keyword evidence="4" id="KW-1185">Reference proteome</keyword>
<comment type="caution">
    <text evidence="3">The sequence shown here is derived from an EMBL/GenBank/DDBJ whole genome shotgun (WGS) entry which is preliminary data.</text>
</comment>
<dbReference type="InterPro" id="IPR012349">
    <property type="entry name" value="Split_barrel_FMN-bd"/>
</dbReference>
<feature type="domain" description="Pyridoxamine 5'-phosphate oxidase N-terminal" evidence="2">
    <location>
        <begin position="15"/>
        <end position="122"/>
    </location>
</feature>
<accession>A0A402A9V3</accession>
<dbReference type="EMBL" id="BIFR01000002">
    <property type="protein sequence ID" value="GCE15920.1"/>
    <property type="molecule type" value="Genomic_DNA"/>
</dbReference>
<evidence type="ECO:0000313" key="4">
    <source>
        <dbReference type="Proteomes" id="UP000287352"/>
    </source>
</evidence>
<dbReference type="RefSeq" id="WP_161975845.1">
    <property type="nucleotide sequence ID" value="NZ_BIFR01000002.1"/>
</dbReference>